<sequence length="66" mass="7742">VDLFLQTDKFIYIMEFKLNGTAEEALQQINNKRYALPFEADGRKLFKIGINFSEKTRNIEKWVVAS</sequence>
<dbReference type="AlphaFoldDB" id="A0A641S999"/>
<gene>
    <name evidence="1" type="ORF">F3D60_05045</name>
</gene>
<dbReference type="PANTHER" id="PTHR34825:SF1">
    <property type="entry name" value="AAA-ATPASE-LIKE DOMAIN-CONTAINING PROTEIN"/>
    <property type="match status" value="1"/>
</dbReference>
<dbReference type="InterPro" id="IPR012547">
    <property type="entry name" value="PDDEXK_9"/>
</dbReference>
<dbReference type="PANTHER" id="PTHR34825">
    <property type="entry name" value="CONSERVED PROTEIN, WITH A WEAK D-GALACTARATE DEHYDRATASE/ALTRONATE HYDROLASE DOMAIN"/>
    <property type="match status" value="1"/>
</dbReference>
<protein>
    <submittedName>
        <fullName evidence="1">AAA family ATPase</fullName>
    </submittedName>
</protein>
<name>A0A641S999_BACOV</name>
<reference evidence="1" key="1">
    <citation type="journal article" date="2019" name="Nat. Med.">
        <title>A library of human gut bacterial isolates paired with longitudinal multiomics data enables mechanistic microbiome research.</title>
        <authorList>
            <person name="Poyet M."/>
            <person name="Groussin M."/>
            <person name="Gibbons S.M."/>
            <person name="Avila-Pacheco J."/>
            <person name="Jiang X."/>
            <person name="Kearney S.M."/>
            <person name="Perrotta A.R."/>
            <person name="Berdy B."/>
            <person name="Zhao S."/>
            <person name="Lieberman T.D."/>
            <person name="Swanson P.K."/>
            <person name="Smith M."/>
            <person name="Roesemann S."/>
            <person name="Alexander J.E."/>
            <person name="Rich S.A."/>
            <person name="Livny J."/>
            <person name="Vlamakis H."/>
            <person name="Clish C."/>
            <person name="Bullock K."/>
            <person name="Deik A."/>
            <person name="Scott J."/>
            <person name="Pierce K.A."/>
            <person name="Xavier R.J."/>
            <person name="Alm E.J."/>
        </authorList>
    </citation>
    <scope>NUCLEOTIDE SEQUENCE</scope>
    <source>
        <strain evidence="1">BIOML-A147</strain>
    </source>
</reference>
<evidence type="ECO:0000313" key="1">
    <source>
        <dbReference type="EMBL" id="KAA4034961.1"/>
    </source>
</evidence>
<organism evidence="1">
    <name type="scientific">Bacteroides ovatus</name>
    <dbReference type="NCBI Taxonomy" id="28116"/>
    <lineage>
        <taxon>Bacteria</taxon>
        <taxon>Pseudomonadati</taxon>
        <taxon>Bacteroidota</taxon>
        <taxon>Bacteroidia</taxon>
        <taxon>Bacteroidales</taxon>
        <taxon>Bacteroidaceae</taxon>
        <taxon>Bacteroides</taxon>
    </lineage>
</organism>
<feature type="non-terminal residue" evidence="1">
    <location>
        <position position="1"/>
    </location>
</feature>
<proteinExistence type="predicted"/>
<accession>A0A641S999</accession>
<dbReference type="Pfam" id="PF08011">
    <property type="entry name" value="PDDEXK_9"/>
    <property type="match status" value="1"/>
</dbReference>
<comment type="caution">
    <text evidence="1">The sequence shown here is derived from an EMBL/GenBank/DDBJ whole genome shotgun (WGS) entry which is preliminary data.</text>
</comment>
<dbReference type="EMBL" id="VWKO01000020">
    <property type="protein sequence ID" value="KAA4034961.1"/>
    <property type="molecule type" value="Genomic_DNA"/>
</dbReference>